<comment type="similarity">
    <text evidence="1">Belongs to the acyl coenzyme A hydrolase family.</text>
</comment>
<dbReference type="Gene3D" id="3.10.129.10">
    <property type="entry name" value="Hotdog Thioesterase"/>
    <property type="match status" value="1"/>
</dbReference>
<dbReference type="PANTHER" id="PTHR11049:SF16">
    <property type="entry name" value="PROTEIN VDLD"/>
    <property type="match status" value="1"/>
</dbReference>
<dbReference type="InterPro" id="IPR033120">
    <property type="entry name" value="HOTDOG_ACOT"/>
</dbReference>
<dbReference type="KEGG" id="rvi:RVIR1_01140"/>
<dbReference type="AlphaFoldDB" id="A0A2Z5UT94"/>
<dbReference type="Pfam" id="PF03061">
    <property type="entry name" value="4HBT"/>
    <property type="match status" value="1"/>
</dbReference>
<gene>
    <name evidence="6" type="ORF">RVIR1_01140</name>
</gene>
<organism evidence="6 7">
    <name type="scientific">Candidatus Rickettsiella viridis</name>
    <dbReference type="NCBI Taxonomy" id="676208"/>
    <lineage>
        <taxon>Bacteria</taxon>
        <taxon>Pseudomonadati</taxon>
        <taxon>Pseudomonadota</taxon>
        <taxon>Gammaproteobacteria</taxon>
        <taxon>Legionellales</taxon>
        <taxon>Coxiellaceae</taxon>
        <taxon>Rickettsiella</taxon>
    </lineage>
</organism>
<dbReference type="EMBL" id="AP018005">
    <property type="protein sequence ID" value="BBB14654.1"/>
    <property type="molecule type" value="Genomic_DNA"/>
</dbReference>
<evidence type="ECO:0000256" key="3">
    <source>
        <dbReference type="PROSITE-ProRule" id="PRU01106"/>
    </source>
</evidence>
<dbReference type="Proteomes" id="UP000282483">
    <property type="component" value="Chromosome"/>
</dbReference>
<dbReference type="OrthoDB" id="9809430at2"/>
<evidence type="ECO:0000256" key="4">
    <source>
        <dbReference type="SAM" id="MobiDB-lite"/>
    </source>
</evidence>
<evidence type="ECO:0000313" key="6">
    <source>
        <dbReference type="EMBL" id="BBB14654.1"/>
    </source>
</evidence>
<reference evidence="6 7" key="1">
    <citation type="submission" date="2017-03" db="EMBL/GenBank/DDBJ databases">
        <title>The genome sequence of Candidatus Rickettsiella viridis.</title>
        <authorList>
            <person name="Nikoh N."/>
            <person name="Tsuchida T."/>
            <person name="Yamaguchi K."/>
            <person name="Maeda T."/>
            <person name="Shigenobu S."/>
            <person name="Fukatsu T."/>
        </authorList>
    </citation>
    <scope>NUCLEOTIDE SEQUENCE [LARGE SCALE GENOMIC DNA]</scope>
    <source>
        <strain evidence="6 7">Ap-RA04</strain>
    </source>
</reference>
<name>A0A2Z5UT94_9COXI</name>
<dbReference type="GO" id="GO:0006637">
    <property type="term" value="P:acyl-CoA metabolic process"/>
    <property type="evidence" value="ECO:0007669"/>
    <property type="project" value="TreeGrafter"/>
</dbReference>
<dbReference type="GO" id="GO:0052816">
    <property type="term" value="F:long-chain fatty acyl-CoA hydrolase activity"/>
    <property type="evidence" value="ECO:0007669"/>
    <property type="project" value="TreeGrafter"/>
</dbReference>
<dbReference type="InterPro" id="IPR006683">
    <property type="entry name" value="Thioestr_dom"/>
</dbReference>
<evidence type="ECO:0000259" key="5">
    <source>
        <dbReference type="PROSITE" id="PS51770"/>
    </source>
</evidence>
<dbReference type="InterPro" id="IPR029069">
    <property type="entry name" value="HotDog_dom_sf"/>
</dbReference>
<evidence type="ECO:0000256" key="1">
    <source>
        <dbReference type="ARBA" id="ARBA00010458"/>
    </source>
</evidence>
<proteinExistence type="inferred from homology"/>
<keyword evidence="7" id="KW-1185">Reference proteome</keyword>
<evidence type="ECO:0000256" key="2">
    <source>
        <dbReference type="ARBA" id="ARBA00022801"/>
    </source>
</evidence>
<evidence type="ECO:0000313" key="7">
    <source>
        <dbReference type="Proteomes" id="UP000282483"/>
    </source>
</evidence>
<keyword evidence="2 3" id="KW-0378">Hydrolase</keyword>
<dbReference type="InterPro" id="IPR040170">
    <property type="entry name" value="Cytosol_ACT"/>
</dbReference>
<accession>A0A2Z5UT94</accession>
<dbReference type="PANTHER" id="PTHR11049">
    <property type="entry name" value="ACYL COENZYME A THIOESTER HYDROLASE"/>
    <property type="match status" value="1"/>
</dbReference>
<dbReference type="CDD" id="cd03442">
    <property type="entry name" value="BFIT_BACH"/>
    <property type="match status" value="1"/>
</dbReference>
<feature type="domain" description="HotDog ACOT-type" evidence="5">
    <location>
        <begin position="11"/>
        <end position="123"/>
    </location>
</feature>
<dbReference type="PROSITE" id="PS51770">
    <property type="entry name" value="HOTDOG_ACOT"/>
    <property type="match status" value="1"/>
</dbReference>
<feature type="region of interest" description="Disordered" evidence="4">
    <location>
        <begin position="136"/>
        <end position="164"/>
    </location>
</feature>
<dbReference type="GO" id="GO:0005829">
    <property type="term" value="C:cytosol"/>
    <property type="evidence" value="ECO:0007669"/>
    <property type="project" value="TreeGrafter"/>
</dbReference>
<sequence length="164" mass="18502">MITQAAKPVSVSAIHDHTYKIFPNDLNSTETVFGGLIMATLDRVASVVAERHSGKSCVTASVDAMHFLKPAKRGDILIFQASINRSWQTSMEVGVRVLAEDYRTGDRRHMVSAYFTFVATDENGVKTSVPQVIAETEDEKRRYQEAGDRRDRRRQEAEARRSRK</sequence>
<dbReference type="SUPFAM" id="SSF54637">
    <property type="entry name" value="Thioesterase/thiol ester dehydrase-isomerase"/>
    <property type="match status" value="1"/>
</dbReference>
<feature type="compositionally biased region" description="Basic and acidic residues" evidence="4">
    <location>
        <begin position="138"/>
        <end position="164"/>
    </location>
</feature>
<dbReference type="RefSeq" id="WP_126322179.1">
    <property type="nucleotide sequence ID" value="NZ_AP018005.1"/>
</dbReference>
<protein>
    <submittedName>
        <fullName evidence="6">Acyl-CoA hydrolase</fullName>
    </submittedName>
</protein>